<dbReference type="GO" id="GO:0050136">
    <property type="term" value="F:NADH dehydrogenase (quinone) (non-electrogenic) activity"/>
    <property type="evidence" value="ECO:0007669"/>
    <property type="project" value="UniProtKB-UniRule"/>
</dbReference>
<dbReference type="EMBL" id="CP004025">
    <property type="protein sequence ID" value="AGC44449.1"/>
    <property type="molecule type" value="Genomic_DNA"/>
</dbReference>
<dbReference type="EC" id="7.1.1.-" evidence="3"/>
<keyword evidence="2 3" id="KW-0813">Transport</keyword>
<feature type="domain" description="NADH:ubiquinone oxidoreductase 30kDa subunit" evidence="4">
    <location>
        <begin position="53"/>
        <end position="177"/>
    </location>
</feature>
<dbReference type="Pfam" id="PF00329">
    <property type="entry name" value="Complex1_30kDa"/>
    <property type="match status" value="1"/>
</dbReference>
<evidence type="ECO:0000256" key="3">
    <source>
        <dbReference type="HAMAP-Rule" id="MF_01357"/>
    </source>
</evidence>
<dbReference type="InterPro" id="IPR010218">
    <property type="entry name" value="NADH_DH_suC"/>
</dbReference>
<comment type="subcellular location">
    <subcellularLocation>
        <location evidence="3">Cell inner membrane</location>
        <topology evidence="3">Peripheral membrane protein</topology>
        <orientation evidence="3">Cytoplasmic side</orientation>
    </subcellularLocation>
</comment>
<keyword evidence="3" id="KW-0520">NAD</keyword>
<dbReference type="Gene3D" id="3.30.460.80">
    <property type="entry name" value="NADH:ubiquinone oxidoreductase, 30kDa subunit"/>
    <property type="match status" value="1"/>
</dbReference>
<dbReference type="SUPFAM" id="SSF143243">
    <property type="entry name" value="Nqo5-like"/>
    <property type="match status" value="1"/>
</dbReference>
<dbReference type="InterPro" id="IPR037232">
    <property type="entry name" value="NADH_quin_OxRdtase_su_C/D-like"/>
</dbReference>
<dbReference type="PATRIC" id="fig|1278073.3.peg.3192"/>
<dbReference type="AlphaFoldDB" id="L7UDD3"/>
<dbReference type="GO" id="GO:0005886">
    <property type="term" value="C:plasma membrane"/>
    <property type="evidence" value="ECO:0007669"/>
    <property type="project" value="UniProtKB-SubCell"/>
</dbReference>
<reference evidence="5 6" key="1">
    <citation type="journal article" date="2013" name="Genome Announc.">
        <title>Complete genome sequence of Myxococcus stipitatus strain DSM 14675, a fruiting myxobacterium.</title>
        <authorList>
            <person name="Huntley S."/>
            <person name="Kneip S."/>
            <person name="Treuner-Lange A."/>
            <person name="Sogaard-Andersen L."/>
        </authorList>
    </citation>
    <scope>NUCLEOTIDE SEQUENCE [LARGE SCALE GENOMIC DNA]</scope>
    <source>
        <strain evidence="6">DSM 14675 / JCM 12634 / Mx s8</strain>
    </source>
</reference>
<dbReference type="GO" id="GO:0008137">
    <property type="term" value="F:NADH dehydrogenase (ubiquinone) activity"/>
    <property type="evidence" value="ECO:0007669"/>
    <property type="project" value="InterPro"/>
</dbReference>
<keyword evidence="3" id="KW-0472">Membrane</keyword>
<keyword evidence="3" id="KW-0830">Ubiquinone</keyword>
<sequence length="199" mass="22711">MTPPFGGPYKAADSSPSVIGAPLSTFALDRVSAHFPEAVVERYVDRAGGAWAVIHADSLPKVAAFLKNDAELEFKLFGSMDGVDRLHLAENDPRFEVIYILYSLKRREHVRFKVRVSEHKPVVPSLVPLFRGANWWERLTFDFYGIRFDGHPDLRRILLYEEFQGHPLRKDYALRDRQPLIPERPIKDIFRGPGTSGHS</sequence>
<keyword evidence="3" id="KW-0997">Cell inner membrane</keyword>
<comment type="function">
    <text evidence="3">NDH-1 shuttles electrons from NADH, via FMN and iron-sulfur (Fe-S) centers, to quinones in the respiratory chain. The immediate electron acceptor for the enzyme in this species is believed to be ubiquinone. Couples the redox reaction to proton translocation (for every two electrons transferred, four hydrogen ions are translocated across the cytoplasmic membrane), and thus conserves the redox energy in a proton gradient.</text>
</comment>
<dbReference type="HAMAP" id="MF_01357">
    <property type="entry name" value="NDH1_NuoC"/>
    <property type="match status" value="1"/>
</dbReference>
<dbReference type="Proteomes" id="UP000011131">
    <property type="component" value="Chromosome"/>
</dbReference>
<keyword evidence="3" id="KW-0874">Quinone</keyword>
<evidence type="ECO:0000313" key="6">
    <source>
        <dbReference type="Proteomes" id="UP000011131"/>
    </source>
</evidence>
<organism evidence="5 6">
    <name type="scientific">Myxococcus stipitatus (strain DSM 14675 / JCM 12634 / Mx s8)</name>
    <dbReference type="NCBI Taxonomy" id="1278073"/>
    <lineage>
        <taxon>Bacteria</taxon>
        <taxon>Pseudomonadati</taxon>
        <taxon>Myxococcota</taxon>
        <taxon>Myxococcia</taxon>
        <taxon>Myxococcales</taxon>
        <taxon>Cystobacterineae</taxon>
        <taxon>Myxococcaceae</taxon>
        <taxon>Myxococcus</taxon>
    </lineage>
</organism>
<keyword evidence="3" id="KW-1278">Translocase</keyword>
<evidence type="ECO:0000259" key="4">
    <source>
        <dbReference type="Pfam" id="PF00329"/>
    </source>
</evidence>
<dbReference type="GO" id="GO:0048038">
    <property type="term" value="F:quinone binding"/>
    <property type="evidence" value="ECO:0007669"/>
    <property type="project" value="UniProtKB-KW"/>
</dbReference>
<comment type="similarity">
    <text evidence="1 3">Belongs to the complex I 30 kDa subunit family.</text>
</comment>
<accession>L7UDD3</accession>
<gene>
    <name evidence="3" type="primary">nuoC</name>
    <name evidence="5" type="ordered locus">MYSTI_03135</name>
</gene>
<dbReference type="NCBIfam" id="TIGR01961">
    <property type="entry name" value="NuoC_fam"/>
    <property type="match status" value="1"/>
</dbReference>
<evidence type="ECO:0000313" key="5">
    <source>
        <dbReference type="EMBL" id="AGC44449.1"/>
    </source>
</evidence>
<comment type="subunit">
    <text evidence="3">NDH-1 is composed of 14 different subunits. Subunits NuoB, C, D, E, F, and G constitute the peripheral sector of the complex.</text>
</comment>
<proteinExistence type="inferred from homology"/>
<dbReference type="InterPro" id="IPR001268">
    <property type="entry name" value="NADH_UbQ_OxRdtase_30kDa_su"/>
</dbReference>
<dbReference type="PANTHER" id="PTHR10884:SF14">
    <property type="entry name" value="NADH DEHYDROGENASE [UBIQUINONE] IRON-SULFUR PROTEIN 3, MITOCHONDRIAL"/>
    <property type="match status" value="1"/>
</dbReference>
<name>L7UDD3_MYXSD</name>
<comment type="catalytic activity">
    <reaction evidence="3">
        <text>a quinone + NADH + 5 H(+)(in) = a quinol + NAD(+) + 4 H(+)(out)</text>
        <dbReference type="Rhea" id="RHEA:57888"/>
        <dbReference type="ChEBI" id="CHEBI:15378"/>
        <dbReference type="ChEBI" id="CHEBI:24646"/>
        <dbReference type="ChEBI" id="CHEBI:57540"/>
        <dbReference type="ChEBI" id="CHEBI:57945"/>
        <dbReference type="ChEBI" id="CHEBI:132124"/>
    </reaction>
</comment>
<evidence type="ECO:0000256" key="1">
    <source>
        <dbReference type="ARBA" id="ARBA00007569"/>
    </source>
</evidence>
<dbReference type="KEGG" id="msd:MYSTI_03135"/>
<dbReference type="STRING" id="1278073.MYSTI_03135"/>
<keyword evidence="3" id="KW-1003">Cell membrane</keyword>
<evidence type="ECO:0000256" key="2">
    <source>
        <dbReference type="ARBA" id="ARBA00022448"/>
    </source>
</evidence>
<keyword evidence="6" id="KW-1185">Reference proteome</keyword>
<dbReference type="eggNOG" id="COG0852">
    <property type="taxonomic scope" value="Bacteria"/>
</dbReference>
<protein>
    <recommendedName>
        <fullName evidence="3">NADH-quinone oxidoreductase subunit C</fullName>
        <ecNumber evidence="3">7.1.1.-</ecNumber>
    </recommendedName>
    <alternativeName>
        <fullName evidence="3">NADH dehydrogenase I subunit C</fullName>
    </alternativeName>
    <alternativeName>
        <fullName evidence="3">NDH-1 subunit C</fullName>
    </alternativeName>
</protein>
<dbReference type="HOGENOM" id="CLU_042628_6_2_7"/>
<dbReference type="PANTHER" id="PTHR10884">
    <property type="entry name" value="NADH DEHYDROGENASE UBIQUINONE IRON-SULFUR PROTEIN 3"/>
    <property type="match status" value="1"/>
</dbReference>